<dbReference type="AlphaFoldDB" id="A0A4R8QPX2"/>
<comment type="caution">
    <text evidence="2">The sequence shown here is derived from an EMBL/GenBank/DDBJ whole genome shotgun (WGS) entry which is preliminary data.</text>
</comment>
<keyword evidence="1" id="KW-0732">Signal</keyword>
<evidence type="ECO:0000313" key="2">
    <source>
        <dbReference type="EMBL" id="TDZ39356.1"/>
    </source>
</evidence>
<keyword evidence="3" id="KW-1185">Reference proteome</keyword>
<dbReference type="Proteomes" id="UP000295083">
    <property type="component" value="Unassembled WGS sequence"/>
</dbReference>
<feature type="chain" id="PRO_5020710980" evidence="1">
    <location>
        <begin position="16"/>
        <end position="204"/>
    </location>
</feature>
<dbReference type="EMBL" id="QAPG01000010">
    <property type="protein sequence ID" value="TDZ39356.1"/>
    <property type="molecule type" value="Genomic_DNA"/>
</dbReference>
<evidence type="ECO:0000313" key="3">
    <source>
        <dbReference type="Proteomes" id="UP000295083"/>
    </source>
</evidence>
<accession>A0A4R8QPX2</accession>
<evidence type="ECO:0000256" key="1">
    <source>
        <dbReference type="SAM" id="SignalP"/>
    </source>
</evidence>
<proteinExistence type="predicted"/>
<organism evidence="2 3">
    <name type="scientific">Colletotrichum spinosum</name>
    <dbReference type="NCBI Taxonomy" id="1347390"/>
    <lineage>
        <taxon>Eukaryota</taxon>
        <taxon>Fungi</taxon>
        <taxon>Dikarya</taxon>
        <taxon>Ascomycota</taxon>
        <taxon>Pezizomycotina</taxon>
        <taxon>Sordariomycetes</taxon>
        <taxon>Hypocreomycetidae</taxon>
        <taxon>Glomerellales</taxon>
        <taxon>Glomerellaceae</taxon>
        <taxon>Colletotrichum</taxon>
        <taxon>Colletotrichum orbiculare species complex</taxon>
    </lineage>
</organism>
<feature type="signal peptide" evidence="1">
    <location>
        <begin position="1"/>
        <end position="15"/>
    </location>
</feature>
<sequence length="204" mass="22488">MRFLHALACSMVVLAAVIPRPLVSPSDATSHLRLRDSDSDDDTDSSSAAMFELANAAARKAGRSLDSGTWYYFMNCVYAREGYVPLHSGPARVYREQGCQHVGIVVGKTARFGVKKFKAVYIHVRKTPDGDGGYSDGLFQSSTNFINYGSRYHGIIWGGKTSGSKASVDRLVQAGIDWLQSGRNNFNDVYNCVTHYEYLASLLR</sequence>
<protein>
    <submittedName>
        <fullName evidence="2">Uncharacterized protein</fullName>
    </submittedName>
</protein>
<gene>
    <name evidence="2" type="ORF">C8035_v003346</name>
</gene>
<name>A0A4R8QPX2_9PEZI</name>
<reference evidence="2 3" key="1">
    <citation type="submission" date="2018-11" db="EMBL/GenBank/DDBJ databases">
        <title>Genome sequence and assembly of Colletotrichum spinosum.</title>
        <authorList>
            <person name="Gan P."/>
            <person name="Shirasu K."/>
        </authorList>
    </citation>
    <scope>NUCLEOTIDE SEQUENCE [LARGE SCALE GENOMIC DNA]</scope>
    <source>
        <strain evidence="2 3">CBS 515.97</strain>
    </source>
</reference>